<gene>
    <name evidence="1" type="ORF">A0U92_12255</name>
</gene>
<dbReference type="InterPro" id="IPR008949">
    <property type="entry name" value="Isoprenoid_synthase_dom_sf"/>
</dbReference>
<dbReference type="SUPFAM" id="SSF48576">
    <property type="entry name" value="Terpenoid synthases"/>
    <property type="match status" value="1"/>
</dbReference>
<reference evidence="1 2" key="1">
    <citation type="submission" date="2016-03" db="EMBL/GenBank/DDBJ databases">
        <title>Acetic acid bacteria sequencing.</title>
        <authorList>
            <person name="Brandt J."/>
            <person name="Jakob F."/>
            <person name="Vogel R.F."/>
        </authorList>
    </citation>
    <scope>NUCLEOTIDE SEQUENCE [LARGE SCALE GENOMIC DNA]</scope>
    <source>
        <strain evidence="1 2">TMW2.1153</strain>
    </source>
</reference>
<protein>
    <recommendedName>
        <fullName evidence="3">Phytoene synthase</fullName>
    </recommendedName>
</protein>
<dbReference type="EMBL" id="CP014692">
    <property type="protein sequence ID" value="AQS86472.1"/>
    <property type="molecule type" value="Genomic_DNA"/>
</dbReference>
<dbReference type="Pfam" id="PF00494">
    <property type="entry name" value="SQS_PSY"/>
    <property type="match status" value="1"/>
</dbReference>
<evidence type="ECO:0008006" key="3">
    <source>
        <dbReference type="Google" id="ProtNLM"/>
    </source>
</evidence>
<dbReference type="OrthoDB" id="9814909at2"/>
<dbReference type="RefSeq" id="WP_077814431.1">
    <property type="nucleotide sequence ID" value="NZ_CP014692.1"/>
</dbReference>
<evidence type="ECO:0000313" key="1">
    <source>
        <dbReference type="EMBL" id="AQS86472.1"/>
    </source>
</evidence>
<organism evidence="1 2">
    <name type="scientific">Acetobacter aceti</name>
    <dbReference type="NCBI Taxonomy" id="435"/>
    <lineage>
        <taxon>Bacteria</taxon>
        <taxon>Pseudomonadati</taxon>
        <taxon>Pseudomonadota</taxon>
        <taxon>Alphaproteobacteria</taxon>
        <taxon>Acetobacterales</taxon>
        <taxon>Acetobacteraceae</taxon>
        <taxon>Acetobacter</taxon>
        <taxon>Acetobacter subgen. Acetobacter</taxon>
    </lineage>
</organism>
<name>A0A1U9KL00_ACEAC</name>
<sequence length="269" mass="29284">MEKPDCESTARLCDPDRFFCAMFLPQTVRAAAFTLIALNCELSKALVLPVSGTVTGPMAGLIRLQWWREVIENPEQGRQSRHEIALALAELLERGVVLKDNLLTLIDAREAELCRLPDWITWRSAMLDGAGMMQRMVAGLLGVEDDATLTCVTRAGAAFGTGLLLRYLPQVLLSGRMPLPEETFTDVGLSVHDDGEALLKSGALATIVDILKREGEAFLPDRQDIRRAGLAMLPAVLARRDLARPPVTTGTARGIGDRLAVMALGVRGR</sequence>
<keyword evidence="2" id="KW-1185">Reference proteome</keyword>
<dbReference type="Proteomes" id="UP000188937">
    <property type="component" value="Chromosome"/>
</dbReference>
<evidence type="ECO:0000313" key="2">
    <source>
        <dbReference type="Proteomes" id="UP000188937"/>
    </source>
</evidence>
<dbReference type="Gene3D" id="1.10.600.10">
    <property type="entry name" value="Farnesyl Diphosphate Synthase"/>
    <property type="match status" value="1"/>
</dbReference>
<proteinExistence type="predicted"/>
<dbReference type="KEGG" id="aace:A0U92_12255"/>
<dbReference type="STRING" id="435.A0U92_12255"/>
<dbReference type="AlphaFoldDB" id="A0A1U9KL00"/>
<accession>A0A1U9KL00</accession>
<dbReference type="InterPro" id="IPR002060">
    <property type="entry name" value="Squ/phyt_synthse"/>
</dbReference>